<keyword evidence="3" id="KW-1185">Reference proteome</keyword>
<dbReference type="Proteomes" id="UP001321473">
    <property type="component" value="Unassembled WGS sequence"/>
</dbReference>
<feature type="region of interest" description="Disordered" evidence="1">
    <location>
        <begin position="83"/>
        <end position="106"/>
    </location>
</feature>
<protein>
    <submittedName>
        <fullName evidence="2">Uncharacterized protein</fullName>
    </submittedName>
</protein>
<evidence type="ECO:0000256" key="1">
    <source>
        <dbReference type="SAM" id="MobiDB-lite"/>
    </source>
</evidence>
<dbReference type="EMBL" id="JARKHS020011697">
    <property type="protein sequence ID" value="KAK8777570.1"/>
    <property type="molecule type" value="Genomic_DNA"/>
</dbReference>
<evidence type="ECO:0000313" key="3">
    <source>
        <dbReference type="Proteomes" id="UP001321473"/>
    </source>
</evidence>
<comment type="caution">
    <text evidence="2">The sequence shown here is derived from an EMBL/GenBank/DDBJ whole genome shotgun (WGS) entry which is preliminary data.</text>
</comment>
<proteinExistence type="predicted"/>
<sequence>MYFKATLDYIKWTERSTQVRGRLHVDDRKPSQLCVTKVFDVITRPAGSRDAPNASKHLTDVARSQNIAKYKVTMKISSSSIGAINPVRPEKTGLSGCKVPQKPGVL</sequence>
<name>A0AAQ4ESA4_AMBAM</name>
<reference evidence="2 3" key="1">
    <citation type="journal article" date="2023" name="Arcadia Sci">
        <title>De novo assembly of a long-read Amblyomma americanum tick genome.</title>
        <authorList>
            <person name="Chou S."/>
            <person name="Poskanzer K.E."/>
            <person name="Rollins M."/>
            <person name="Thuy-Boun P.S."/>
        </authorList>
    </citation>
    <scope>NUCLEOTIDE SEQUENCE [LARGE SCALE GENOMIC DNA]</scope>
    <source>
        <strain evidence="2">F_SG_1</strain>
        <tissue evidence="2">Salivary glands</tissue>
    </source>
</reference>
<evidence type="ECO:0000313" key="2">
    <source>
        <dbReference type="EMBL" id="KAK8777570.1"/>
    </source>
</evidence>
<dbReference type="AlphaFoldDB" id="A0AAQ4ESA4"/>
<gene>
    <name evidence="2" type="ORF">V5799_029085</name>
</gene>
<organism evidence="2 3">
    <name type="scientific">Amblyomma americanum</name>
    <name type="common">Lone star tick</name>
    <dbReference type="NCBI Taxonomy" id="6943"/>
    <lineage>
        <taxon>Eukaryota</taxon>
        <taxon>Metazoa</taxon>
        <taxon>Ecdysozoa</taxon>
        <taxon>Arthropoda</taxon>
        <taxon>Chelicerata</taxon>
        <taxon>Arachnida</taxon>
        <taxon>Acari</taxon>
        <taxon>Parasitiformes</taxon>
        <taxon>Ixodida</taxon>
        <taxon>Ixodoidea</taxon>
        <taxon>Ixodidae</taxon>
        <taxon>Amblyomminae</taxon>
        <taxon>Amblyomma</taxon>
    </lineage>
</organism>
<accession>A0AAQ4ESA4</accession>